<evidence type="ECO:0000313" key="2">
    <source>
        <dbReference type="EMBL" id="SDC66573.1"/>
    </source>
</evidence>
<dbReference type="Pfam" id="PF13439">
    <property type="entry name" value="Glyco_transf_4"/>
    <property type="match status" value="1"/>
</dbReference>
<keyword evidence="2" id="KW-0808">Transferase</keyword>
<dbReference type="InterPro" id="IPR028098">
    <property type="entry name" value="Glyco_trans_4-like_N"/>
</dbReference>
<dbReference type="PANTHER" id="PTHR12526">
    <property type="entry name" value="GLYCOSYLTRANSFERASE"/>
    <property type="match status" value="1"/>
</dbReference>
<dbReference type="Proteomes" id="UP000198908">
    <property type="component" value="Unassembled WGS sequence"/>
</dbReference>
<keyword evidence="3" id="KW-1185">Reference proteome</keyword>
<reference evidence="3" key="1">
    <citation type="submission" date="2016-09" db="EMBL/GenBank/DDBJ databases">
        <authorList>
            <person name="Varghese N."/>
            <person name="Submissions S."/>
        </authorList>
    </citation>
    <scope>NUCLEOTIDE SEQUENCE [LARGE SCALE GENOMIC DNA]</scope>
    <source>
        <strain evidence="3">TNe-862</strain>
    </source>
</reference>
<protein>
    <submittedName>
        <fullName evidence="2">Glycosyltransferase involved in cell wall bisynthesis</fullName>
    </submittedName>
</protein>
<feature type="domain" description="Glycosyltransferase subfamily 4-like N-terminal" evidence="1">
    <location>
        <begin position="14"/>
        <end position="213"/>
    </location>
</feature>
<dbReference type="EMBL" id="FMYQ01000009">
    <property type="protein sequence ID" value="SDC66573.1"/>
    <property type="molecule type" value="Genomic_DNA"/>
</dbReference>
<organism evidence="2 3">
    <name type="scientific">Paraburkholderia lycopersici</name>
    <dbReference type="NCBI Taxonomy" id="416944"/>
    <lineage>
        <taxon>Bacteria</taxon>
        <taxon>Pseudomonadati</taxon>
        <taxon>Pseudomonadota</taxon>
        <taxon>Betaproteobacteria</taxon>
        <taxon>Burkholderiales</taxon>
        <taxon>Burkholderiaceae</taxon>
        <taxon>Paraburkholderia</taxon>
    </lineage>
</organism>
<dbReference type="STRING" id="416944.SAMN05421548_10935"/>
<dbReference type="Pfam" id="PF13692">
    <property type="entry name" value="Glyco_trans_1_4"/>
    <property type="match status" value="1"/>
</dbReference>
<dbReference type="GO" id="GO:0016757">
    <property type="term" value="F:glycosyltransferase activity"/>
    <property type="evidence" value="ECO:0007669"/>
    <property type="project" value="UniProtKB-ARBA"/>
</dbReference>
<name>A0A1G6NFG2_9BURK</name>
<dbReference type="RefSeq" id="WP_091996942.1">
    <property type="nucleotide sequence ID" value="NZ_FMYQ01000009.1"/>
</dbReference>
<dbReference type="AlphaFoldDB" id="A0A1G6NFG2"/>
<evidence type="ECO:0000313" key="3">
    <source>
        <dbReference type="Proteomes" id="UP000198908"/>
    </source>
</evidence>
<gene>
    <name evidence="2" type="ORF">SAMN05421548_10935</name>
</gene>
<dbReference type="Gene3D" id="3.40.50.2000">
    <property type="entry name" value="Glycogen Phosphorylase B"/>
    <property type="match status" value="2"/>
</dbReference>
<dbReference type="SUPFAM" id="SSF53756">
    <property type="entry name" value="UDP-Glycosyltransferase/glycogen phosphorylase"/>
    <property type="match status" value="1"/>
</dbReference>
<dbReference type="OrthoDB" id="9032165at2"/>
<proteinExistence type="predicted"/>
<accession>A0A1G6NFG2</accession>
<sequence>MKICQISKADSFGGGASRVAEELTLLLRGEGYGAQHWVSWSGKPVDFVVRQPLYGRFERRIRSAHYVLKRLGFPEYLPLELPIVSRKGRVPEFDIAHFHDLSSAISPYTLAHLSRRMPVVWTIHDCSPFTGGCLYPMGCERFMSGCGSCPQSGTWPIDSMIDTTRMGWKIKRRVHREPNLHCITPSQWMADMAMKSGMFERPPLVLPNGIDTALYRNHDKQTIRRELGIAAHGPVVLLSAGHVGDERKGVRYSLGALRTIADLKPFVVVLGAADPAFHEQLAGFEYLAPGYVSDPADLARYYSAADVLLFCSLADNQPLSIIEAMSAGTPLVGFATGGIPEMVVQDETGFLVAQKDEPALAAALRRGVEPARAARWSENGRRHAVEHYSHEALLERHLNLYNSLIEDWYLRHERSHI</sequence>
<evidence type="ECO:0000259" key="1">
    <source>
        <dbReference type="Pfam" id="PF13439"/>
    </source>
</evidence>